<name>A0A1B6K1U2_9HEMI</name>
<evidence type="ECO:0000313" key="1">
    <source>
        <dbReference type="EMBL" id="JAT05427.1"/>
    </source>
</evidence>
<feature type="non-terminal residue" evidence="1">
    <location>
        <position position="1"/>
    </location>
</feature>
<organism evidence="1">
    <name type="scientific">Homalodisca liturata</name>
    <dbReference type="NCBI Taxonomy" id="320908"/>
    <lineage>
        <taxon>Eukaryota</taxon>
        <taxon>Metazoa</taxon>
        <taxon>Ecdysozoa</taxon>
        <taxon>Arthropoda</taxon>
        <taxon>Hexapoda</taxon>
        <taxon>Insecta</taxon>
        <taxon>Pterygota</taxon>
        <taxon>Neoptera</taxon>
        <taxon>Paraneoptera</taxon>
        <taxon>Hemiptera</taxon>
        <taxon>Auchenorrhyncha</taxon>
        <taxon>Membracoidea</taxon>
        <taxon>Cicadellidae</taxon>
        <taxon>Cicadellinae</taxon>
        <taxon>Proconiini</taxon>
        <taxon>Homalodisca</taxon>
    </lineage>
</organism>
<reference evidence="1" key="1">
    <citation type="submission" date="2015-11" db="EMBL/GenBank/DDBJ databases">
        <title>De novo transcriptome assembly of four potential Pierce s Disease insect vectors from Arizona vineyards.</title>
        <authorList>
            <person name="Tassone E.E."/>
        </authorList>
    </citation>
    <scope>NUCLEOTIDE SEQUENCE</scope>
</reference>
<gene>
    <name evidence="1" type="ORF">g.57573</name>
</gene>
<feature type="non-terminal residue" evidence="1">
    <location>
        <position position="159"/>
    </location>
</feature>
<dbReference type="EMBL" id="GECU01002280">
    <property type="protein sequence ID" value="JAT05427.1"/>
    <property type="molecule type" value="Transcribed_RNA"/>
</dbReference>
<proteinExistence type="predicted"/>
<protein>
    <submittedName>
        <fullName evidence="1">Uncharacterized protein</fullName>
    </submittedName>
</protein>
<accession>A0A1B6K1U2</accession>
<dbReference type="AlphaFoldDB" id="A0A1B6K1U2"/>
<sequence length="159" mass="17618">EPEIILGGGDDKNGDKKSIVQDLAKFENPKILFMACLLAKKYSRAVDVLLKSDFSLVAKFFLLRELCLEQALDRSQPIEHGFRSRTGISSRPMLRNAAYLDESSSAFSLDSDSSARGCASPGRDLADINPVFLNFMFAVASQMSRGETKVKLIEMLKSY</sequence>